<dbReference type="Gene3D" id="3.10.20.30">
    <property type="match status" value="1"/>
</dbReference>
<dbReference type="Pfam" id="PF02597">
    <property type="entry name" value="ThiS"/>
    <property type="match status" value="1"/>
</dbReference>
<dbReference type="FunFam" id="3.10.20.30:FF:000010">
    <property type="entry name" value="Molybdopterin synthase sulfur carrier subunit"/>
    <property type="match status" value="1"/>
</dbReference>
<dbReference type="SUPFAM" id="SSF54285">
    <property type="entry name" value="MoaD/ThiS"/>
    <property type="match status" value="1"/>
</dbReference>
<dbReference type="PATRIC" id="fig|1166018.3.peg.2339"/>
<dbReference type="InterPro" id="IPR016155">
    <property type="entry name" value="Mopterin_synth/thiamin_S_b"/>
</dbReference>
<proteinExistence type="inferred from homology"/>
<keyword evidence="2" id="KW-0547">Nucleotide-binding</keyword>
<evidence type="ECO:0000256" key="4">
    <source>
        <dbReference type="ARBA" id="ARBA00024200"/>
    </source>
</evidence>
<dbReference type="PANTHER" id="PTHR33359:SF1">
    <property type="entry name" value="MOLYBDOPTERIN SYNTHASE SULFUR CARRIER SUBUNIT"/>
    <property type="match status" value="1"/>
</dbReference>
<dbReference type="UniPathway" id="UPA00344"/>
<protein>
    <recommendedName>
        <fullName evidence="5">Molybdopterin synthase sulfur carrier subunit</fullName>
    </recommendedName>
</protein>
<name>I0KGV9_9BACT</name>
<accession>I0KGV9</accession>
<evidence type="ECO:0000313" key="6">
    <source>
        <dbReference type="EMBL" id="CCH03362.1"/>
    </source>
</evidence>
<gene>
    <name evidence="6" type="ORF">FAES_5363</name>
</gene>
<evidence type="ECO:0000256" key="1">
    <source>
        <dbReference type="ARBA" id="ARBA00005046"/>
    </source>
</evidence>
<dbReference type="STRING" id="1166018.FAES_5363"/>
<sequence length="91" mass="9716">MPFCPYFVDMTQPLTVLLFGITRDLVGQSTVAVPLTKGARVADLMTHLNEQYPALANVKSILVAVNSEYAEPDTVLTPSDEVALIPPVSGG</sequence>
<dbReference type="CDD" id="cd00754">
    <property type="entry name" value="Ubl_MoaD"/>
    <property type="match status" value="1"/>
</dbReference>
<reference evidence="6 7" key="1">
    <citation type="journal article" date="2012" name="J. Bacteriol.">
        <title>Genome Sequence of Fibrella aestuarina BUZ 2T, a Filamentous Marine Bacterium.</title>
        <authorList>
            <person name="Filippini M."/>
            <person name="Qi W."/>
            <person name="Blom J."/>
            <person name="Goesmann A."/>
            <person name="Smits T.H."/>
            <person name="Bagheri H.C."/>
        </authorList>
    </citation>
    <scope>NUCLEOTIDE SEQUENCE [LARGE SCALE GENOMIC DNA]</scope>
    <source>
        <strain evidence="7">BUZ 2T</strain>
    </source>
</reference>
<comment type="similarity">
    <text evidence="4">Belongs to the MoaD family.</text>
</comment>
<dbReference type="EMBL" id="HE796683">
    <property type="protein sequence ID" value="CCH03362.1"/>
    <property type="molecule type" value="Genomic_DNA"/>
</dbReference>
<evidence type="ECO:0000256" key="5">
    <source>
        <dbReference type="ARBA" id="ARBA00024247"/>
    </source>
</evidence>
<dbReference type="InterPro" id="IPR012675">
    <property type="entry name" value="Beta-grasp_dom_sf"/>
</dbReference>
<evidence type="ECO:0000256" key="3">
    <source>
        <dbReference type="ARBA" id="ARBA00023150"/>
    </source>
</evidence>
<dbReference type="InterPro" id="IPR044672">
    <property type="entry name" value="MOCS2A"/>
</dbReference>
<dbReference type="eggNOG" id="COG1977">
    <property type="taxonomic scope" value="Bacteria"/>
</dbReference>
<dbReference type="GO" id="GO:1990133">
    <property type="term" value="C:molybdopterin adenylyltransferase complex"/>
    <property type="evidence" value="ECO:0007669"/>
    <property type="project" value="TreeGrafter"/>
</dbReference>
<dbReference type="GO" id="GO:0006777">
    <property type="term" value="P:Mo-molybdopterin cofactor biosynthetic process"/>
    <property type="evidence" value="ECO:0007669"/>
    <property type="project" value="UniProtKB-KW"/>
</dbReference>
<evidence type="ECO:0000313" key="7">
    <source>
        <dbReference type="Proteomes" id="UP000011058"/>
    </source>
</evidence>
<dbReference type="HOGENOM" id="CLU_114601_4_3_10"/>
<dbReference type="NCBIfam" id="TIGR01682">
    <property type="entry name" value="moaD"/>
    <property type="match status" value="1"/>
</dbReference>
<keyword evidence="3" id="KW-0501">Molybdenum cofactor biosynthesis</keyword>
<dbReference type="KEGG" id="fae:FAES_5363"/>
<dbReference type="InterPro" id="IPR003749">
    <property type="entry name" value="ThiS/MoaD-like"/>
</dbReference>
<dbReference type="PANTHER" id="PTHR33359">
    <property type="entry name" value="MOLYBDOPTERIN SYNTHASE SULFUR CARRIER SUBUNIT"/>
    <property type="match status" value="1"/>
</dbReference>
<organism evidence="6 7">
    <name type="scientific">Fibrella aestuarina BUZ 2</name>
    <dbReference type="NCBI Taxonomy" id="1166018"/>
    <lineage>
        <taxon>Bacteria</taxon>
        <taxon>Pseudomonadati</taxon>
        <taxon>Bacteroidota</taxon>
        <taxon>Cytophagia</taxon>
        <taxon>Cytophagales</taxon>
        <taxon>Spirosomataceae</taxon>
        <taxon>Fibrella</taxon>
    </lineage>
</organism>
<dbReference type="GO" id="GO:0000166">
    <property type="term" value="F:nucleotide binding"/>
    <property type="evidence" value="ECO:0007669"/>
    <property type="project" value="UniProtKB-KW"/>
</dbReference>
<dbReference type="Proteomes" id="UP000011058">
    <property type="component" value="Chromosome"/>
</dbReference>
<evidence type="ECO:0000256" key="2">
    <source>
        <dbReference type="ARBA" id="ARBA00022741"/>
    </source>
</evidence>
<dbReference type="AlphaFoldDB" id="I0KGV9"/>
<comment type="pathway">
    <text evidence="1">Cofactor biosynthesis; molybdopterin biosynthesis.</text>
</comment>
<keyword evidence="7" id="KW-1185">Reference proteome</keyword>